<accession>A0ABY5RYH2</accession>
<sequence length="64" mass="7070">MKDQEMVLSIIVNAIQFTLQHAQKAPNHPGTVLSTEERVDIAKAILTALSEQGFEITRAPSQPR</sequence>
<keyword evidence="1" id="KW-0614">Plasmid</keyword>
<dbReference type="EMBL" id="CP102846">
    <property type="protein sequence ID" value="UVF22320.1"/>
    <property type="molecule type" value="Genomic_DNA"/>
</dbReference>
<dbReference type="Proteomes" id="UP001017257">
    <property type="component" value="Plasmid pR24_1"/>
</dbReference>
<evidence type="ECO:0000313" key="1">
    <source>
        <dbReference type="EMBL" id="UVF22320.1"/>
    </source>
</evidence>
<proteinExistence type="predicted"/>
<keyword evidence="2" id="KW-1185">Reference proteome</keyword>
<name>A0ABY5RYH2_9HYPH</name>
<geneLocation type="plasmid" evidence="1 2">
    <name>pR24_1</name>
</geneLocation>
<protein>
    <submittedName>
        <fullName evidence="1">Uncharacterized protein</fullName>
    </submittedName>
</protein>
<evidence type="ECO:0000313" key="2">
    <source>
        <dbReference type="Proteomes" id="UP001017257"/>
    </source>
</evidence>
<reference evidence="1" key="1">
    <citation type="submission" date="2022-08" db="EMBL/GenBank/DDBJ databases">
        <title>Microvirga terrae sp. nov., isolated from soil.</title>
        <authorList>
            <person name="Kim K.H."/>
            <person name="Seo Y.L."/>
            <person name="Kim J.M."/>
            <person name="Lee J.K."/>
            <person name="Han D.M."/>
            <person name="Jeon C.O."/>
        </authorList>
    </citation>
    <scope>NUCLEOTIDE SEQUENCE</scope>
    <source>
        <strain evidence="1">R24</strain>
        <plasmid evidence="1">pR24_1</plasmid>
    </source>
</reference>
<dbReference type="RefSeq" id="WP_173945821.1">
    <property type="nucleotide sequence ID" value="NZ_CP102846.1"/>
</dbReference>
<gene>
    <name evidence="1" type="ORF">HPT29_026940</name>
</gene>
<organism evidence="1 2">
    <name type="scientific">Microvirga terrae</name>
    <dbReference type="NCBI Taxonomy" id="2740529"/>
    <lineage>
        <taxon>Bacteria</taxon>
        <taxon>Pseudomonadati</taxon>
        <taxon>Pseudomonadota</taxon>
        <taxon>Alphaproteobacteria</taxon>
        <taxon>Hyphomicrobiales</taxon>
        <taxon>Methylobacteriaceae</taxon>
        <taxon>Microvirga</taxon>
    </lineage>
</organism>